<name>A0ACC6U953_9BURK</name>
<organism evidence="1 2">
    <name type="scientific">Paraburkholderia phymatum</name>
    <dbReference type="NCBI Taxonomy" id="148447"/>
    <lineage>
        <taxon>Bacteria</taxon>
        <taxon>Pseudomonadati</taxon>
        <taxon>Pseudomonadota</taxon>
        <taxon>Betaproteobacteria</taxon>
        <taxon>Burkholderiales</taxon>
        <taxon>Burkholderiaceae</taxon>
        <taxon>Paraburkholderia</taxon>
    </lineage>
</organism>
<gene>
    <name evidence="1" type="ORF">AB4Y32_30620</name>
</gene>
<protein>
    <submittedName>
        <fullName evidence="1">Uncharacterized protein</fullName>
    </submittedName>
</protein>
<evidence type="ECO:0000313" key="2">
    <source>
        <dbReference type="Proteomes" id="UP001558850"/>
    </source>
</evidence>
<dbReference type="Proteomes" id="UP001558850">
    <property type="component" value="Unassembled WGS sequence"/>
</dbReference>
<sequence length="288" mass="31494">MTENLLVANKAGTLGKSTIASIVIAPRFGCDEVIAIETENAAGTRYAEKVKHFTADLYSDYAAHVMETNDAGRRTVTDLGSSNYVRFVDNLRLAGGIALIDYLVVITDTQERSQTDAVETIRAFYNYGLDPSKVRVVLNKASLPSPTMPIERQYDTLFAAARVDPRIKLNANCWMPSLSIYDHMVFNGIRWHELMADTTDHAAALRATIADGATLERAKTVAFRLARMGRDAAINFADRLYAELSIGDPVQLLKNTPKVDNPPATAPADTKSDTSRPNTAEKAPTVKA</sequence>
<evidence type="ECO:0000313" key="1">
    <source>
        <dbReference type="EMBL" id="MEX3936097.1"/>
    </source>
</evidence>
<accession>A0ACC6U953</accession>
<comment type="caution">
    <text evidence="1">The sequence shown here is derived from an EMBL/GenBank/DDBJ whole genome shotgun (WGS) entry which is preliminary data.</text>
</comment>
<keyword evidence="2" id="KW-1185">Reference proteome</keyword>
<dbReference type="EMBL" id="JBFRCH010000027">
    <property type="protein sequence ID" value="MEX3936097.1"/>
    <property type="molecule type" value="Genomic_DNA"/>
</dbReference>
<reference evidence="1" key="1">
    <citation type="submission" date="2024-07" db="EMBL/GenBank/DDBJ databases">
        <title>A survey of Mimosa microsymbionts across Brazilian biomes reveals a high diversity of Paraburkholderia nodulating endemic species, but also that Cupriavidus is common as a symbiont of widespread species.</title>
        <authorList>
            <person name="Rouws L."/>
            <person name="Barauna A."/>
            <person name="Beukes C."/>
            <person name="Rouws J.R.C."/>
            <person name="De Faria S.M."/>
            <person name="Gross E."/>
            <person name="Bueno Dos Reis Junior F."/>
            <person name="Simon M.F."/>
            <person name="Maluk M."/>
            <person name="Odee D.W."/>
            <person name="Kenicer G."/>
            <person name="Young J.P.W."/>
            <person name="Reis V.M."/>
            <person name="Zilli J."/>
            <person name="James E.K."/>
        </authorList>
    </citation>
    <scope>NUCLEOTIDE SEQUENCE</scope>
    <source>
        <strain evidence="1">EG181B</strain>
    </source>
</reference>
<proteinExistence type="predicted"/>